<proteinExistence type="predicted"/>
<dbReference type="SUPFAM" id="SSF51735">
    <property type="entry name" value="NAD(P)-binding Rossmann-fold domains"/>
    <property type="match status" value="1"/>
</dbReference>
<dbReference type="PANTHER" id="PTHR48079">
    <property type="entry name" value="PROTEIN YEEZ"/>
    <property type="match status" value="1"/>
</dbReference>
<evidence type="ECO:0000259" key="1">
    <source>
        <dbReference type="Pfam" id="PF01370"/>
    </source>
</evidence>
<dbReference type="EMBL" id="JBHLYW010000005">
    <property type="protein sequence ID" value="MFC0076293.1"/>
    <property type="molecule type" value="Genomic_DNA"/>
</dbReference>
<accession>A0ABV6BLG9</accession>
<evidence type="ECO:0000313" key="2">
    <source>
        <dbReference type="EMBL" id="MFC0076293.1"/>
    </source>
</evidence>
<dbReference type="InterPro" id="IPR036291">
    <property type="entry name" value="NAD(P)-bd_dom_sf"/>
</dbReference>
<keyword evidence="3" id="KW-1185">Reference proteome</keyword>
<comment type="caution">
    <text evidence="2">The sequence shown here is derived from an EMBL/GenBank/DDBJ whole genome shotgun (WGS) entry which is preliminary data.</text>
</comment>
<dbReference type="Gene3D" id="3.40.50.720">
    <property type="entry name" value="NAD(P)-binding Rossmann-like Domain"/>
    <property type="match status" value="1"/>
</dbReference>
<feature type="domain" description="NAD-dependent epimerase/dehydratase" evidence="1">
    <location>
        <begin position="93"/>
        <end position="169"/>
    </location>
</feature>
<dbReference type="Pfam" id="PF01370">
    <property type="entry name" value="Epimerase"/>
    <property type="match status" value="1"/>
</dbReference>
<dbReference type="InterPro" id="IPR051783">
    <property type="entry name" value="NAD(P)-dependent_oxidoreduct"/>
</dbReference>
<gene>
    <name evidence="2" type="ORF">ACFFLS_04540</name>
</gene>
<evidence type="ECO:0000313" key="3">
    <source>
        <dbReference type="Proteomes" id="UP001589734"/>
    </source>
</evidence>
<reference evidence="2 3" key="1">
    <citation type="submission" date="2024-09" db="EMBL/GenBank/DDBJ databases">
        <authorList>
            <person name="Sun Q."/>
            <person name="Mori K."/>
        </authorList>
    </citation>
    <scope>NUCLEOTIDE SEQUENCE [LARGE SCALE GENOMIC DNA]</scope>
    <source>
        <strain evidence="2 3">CGMCC 1.12926</strain>
    </source>
</reference>
<sequence length="271" mass="30527">MTKISILGCGWLGFPLAERLITDGNSVKGSTTSENKLSIFETKGIKPYLVALESESVSDGITDFLAETEILIIDIPPKLRSENTDSEKKVFVEKIKNLIPFIEKSTVQKVLFVSSTSVYGNDNKLITEETTPNPDTESGKQLILAEKALQQNQKFETTILRFGGLIGEDRHPVKFLAGKENLENPDAPVNLIHQKDCIAIIEEIVKKSKWNDFFNAVAPFHPTRKEYYTQKAKDLKLDLPKFSTEKSTIEKTISSEKIQNVLNYKFELGHY</sequence>
<organism evidence="2 3">
    <name type="scientific">Flavobacterium procerum</name>
    <dbReference type="NCBI Taxonomy" id="1455569"/>
    <lineage>
        <taxon>Bacteria</taxon>
        <taxon>Pseudomonadati</taxon>
        <taxon>Bacteroidota</taxon>
        <taxon>Flavobacteriia</taxon>
        <taxon>Flavobacteriales</taxon>
        <taxon>Flavobacteriaceae</taxon>
        <taxon>Flavobacterium</taxon>
    </lineage>
</organism>
<dbReference type="Proteomes" id="UP001589734">
    <property type="component" value="Unassembled WGS sequence"/>
</dbReference>
<dbReference type="PANTHER" id="PTHR48079:SF6">
    <property type="entry name" value="NAD(P)-BINDING DOMAIN-CONTAINING PROTEIN-RELATED"/>
    <property type="match status" value="1"/>
</dbReference>
<dbReference type="InterPro" id="IPR001509">
    <property type="entry name" value="Epimerase_deHydtase"/>
</dbReference>
<protein>
    <submittedName>
        <fullName evidence="2">NAD-dependent epimerase/dehydratase family protein</fullName>
    </submittedName>
</protein>
<name>A0ABV6BLG9_9FLAO</name>
<dbReference type="RefSeq" id="WP_379684012.1">
    <property type="nucleotide sequence ID" value="NZ_JBHLYW010000005.1"/>
</dbReference>